<dbReference type="InParanoid" id="B4DC00"/>
<keyword evidence="1" id="KW-0472">Membrane</keyword>
<keyword evidence="1" id="KW-0812">Transmembrane</keyword>
<dbReference type="Proteomes" id="UP000005824">
    <property type="component" value="Unassembled WGS sequence"/>
</dbReference>
<name>B4DC00_9BACT</name>
<reference evidence="2 3" key="1">
    <citation type="journal article" date="2011" name="J. Bacteriol.">
        <title>Genome sequence of Chthoniobacter flavus Ellin428, an aerobic heterotrophic soil bacterium.</title>
        <authorList>
            <person name="Kant R."/>
            <person name="van Passel M.W."/>
            <person name="Palva A."/>
            <person name="Lucas S."/>
            <person name="Lapidus A."/>
            <person name="Glavina Del Rio T."/>
            <person name="Dalin E."/>
            <person name="Tice H."/>
            <person name="Bruce D."/>
            <person name="Goodwin L."/>
            <person name="Pitluck S."/>
            <person name="Larimer F.W."/>
            <person name="Land M.L."/>
            <person name="Hauser L."/>
            <person name="Sangwan P."/>
            <person name="de Vos W.M."/>
            <person name="Janssen P.H."/>
            <person name="Smidt H."/>
        </authorList>
    </citation>
    <scope>NUCLEOTIDE SEQUENCE [LARGE SCALE GENOMIC DNA]</scope>
    <source>
        <strain evidence="2 3">Ellin428</strain>
    </source>
</reference>
<dbReference type="AlphaFoldDB" id="B4DC00"/>
<gene>
    <name evidence="2" type="ORF">CfE428DRAFT_6441</name>
</gene>
<dbReference type="EMBL" id="ABVL01000042">
    <property type="protein sequence ID" value="EDY16047.1"/>
    <property type="molecule type" value="Genomic_DNA"/>
</dbReference>
<feature type="transmembrane region" description="Helical" evidence="1">
    <location>
        <begin position="6"/>
        <end position="28"/>
    </location>
</feature>
<protein>
    <submittedName>
        <fullName evidence="2">Uncharacterized protein</fullName>
    </submittedName>
</protein>
<keyword evidence="1" id="KW-1133">Transmembrane helix</keyword>
<evidence type="ECO:0000256" key="1">
    <source>
        <dbReference type="SAM" id="Phobius"/>
    </source>
</evidence>
<sequence>MSLLLIVHFACTWMLVGLIWVIQVIVYPQFLRVGVTEFTKLHLAHCWRIGLLIAPLLAVETVSAAGLLYQGHRERALLASIALIPLNWLWTAILQAPIHIKLMQGYDAAVIRRLILSNWPRTLTWTARGVLMIYAVAR</sequence>
<dbReference type="STRING" id="497964.CfE428DRAFT_6441"/>
<accession>B4DC00</accession>
<comment type="caution">
    <text evidence="2">The sequence shown here is derived from an EMBL/GenBank/DDBJ whole genome shotgun (WGS) entry which is preliminary data.</text>
</comment>
<evidence type="ECO:0000313" key="2">
    <source>
        <dbReference type="EMBL" id="EDY16047.1"/>
    </source>
</evidence>
<feature type="transmembrane region" description="Helical" evidence="1">
    <location>
        <begin position="49"/>
        <end position="70"/>
    </location>
</feature>
<keyword evidence="3" id="KW-1185">Reference proteome</keyword>
<proteinExistence type="predicted"/>
<organism evidence="2 3">
    <name type="scientific">Chthoniobacter flavus Ellin428</name>
    <dbReference type="NCBI Taxonomy" id="497964"/>
    <lineage>
        <taxon>Bacteria</taxon>
        <taxon>Pseudomonadati</taxon>
        <taxon>Verrucomicrobiota</taxon>
        <taxon>Spartobacteria</taxon>
        <taxon>Chthoniobacterales</taxon>
        <taxon>Chthoniobacteraceae</taxon>
        <taxon>Chthoniobacter</taxon>
    </lineage>
</organism>
<evidence type="ECO:0000313" key="3">
    <source>
        <dbReference type="Proteomes" id="UP000005824"/>
    </source>
</evidence>
<feature type="transmembrane region" description="Helical" evidence="1">
    <location>
        <begin position="76"/>
        <end position="94"/>
    </location>
</feature>
<dbReference type="RefSeq" id="WP_006983758.1">
    <property type="nucleotide sequence ID" value="NZ_ABVL01000042.1"/>
</dbReference>